<reference evidence="20" key="2">
    <citation type="submission" date="2020-09" db="EMBL/GenBank/DDBJ databases">
        <authorList>
            <person name="Sun Q."/>
            <person name="Zhou Y."/>
        </authorList>
    </citation>
    <scope>NUCLEOTIDE SEQUENCE</scope>
    <source>
        <strain evidence="20">CGMCC 1.15290</strain>
    </source>
</reference>
<evidence type="ECO:0000256" key="1">
    <source>
        <dbReference type="ARBA" id="ARBA00000312"/>
    </source>
</evidence>
<feature type="binding site" evidence="19">
    <location>
        <begin position="35"/>
        <end position="37"/>
    </location>
    <ligand>
        <name>GTP</name>
        <dbReference type="ChEBI" id="CHEBI:37565"/>
    </ligand>
</feature>
<name>A0A917IN18_9BACT</name>
<evidence type="ECO:0000256" key="17">
    <source>
        <dbReference type="ARBA" id="ARBA00030571"/>
    </source>
</evidence>
<dbReference type="InterPro" id="IPR003203">
    <property type="entry name" value="CobU/CobP"/>
</dbReference>
<accession>A0A917IN18</accession>
<dbReference type="SUPFAM" id="SSF52540">
    <property type="entry name" value="P-loop containing nucleoside triphosphate hydrolases"/>
    <property type="match status" value="1"/>
</dbReference>
<keyword evidence="13 20" id="KW-0418">Kinase</keyword>
<keyword evidence="11" id="KW-0808">Transferase</keyword>
<keyword evidence="10" id="KW-0169">Cobalamin biosynthesis</keyword>
<dbReference type="PANTHER" id="PTHR34848:SF1">
    <property type="entry name" value="BIFUNCTIONAL ADENOSYLCOBALAMIN BIOSYNTHESIS PROTEIN COBU"/>
    <property type="match status" value="1"/>
</dbReference>
<keyword evidence="12 19" id="KW-0547">Nucleotide-binding</keyword>
<feature type="binding site" evidence="19">
    <location>
        <position position="81"/>
    </location>
    <ligand>
        <name>GTP</name>
        <dbReference type="ChEBI" id="CHEBI:37565"/>
    </ligand>
</feature>
<dbReference type="EC" id="2.7.7.62" evidence="9"/>
<dbReference type="GO" id="GO:0005524">
    <property type="term" value="F:ATP binding"/>
    <property type="evidence" value="ECO:0007669"/>
    <property type="project" value="UniProtKB-KW"/>
</dbReference>
<dbReference type="GO" id="GO:0005525">
    <property type="term" value="F:GTP binding"/>
    <property type="evidence" value="ECO:0007669"/>
    <property type="project" value="UniProtKB-KW"/>
</dbReference>
<proteinExistence type="inferred from homology"/>
<comment type="caution">
    <text evidence="20">The sequence shown here is derived from an EMBL/GenBank/DDBJ whole genome shotgun (WGS) entry which is preliminary data.</text>
</comment>
<dbReference type="GO" id="GO:0008820">
    <property type="term" value="F:cobinamide phosphate guanylyltransferase activity"/>
    <property type="evidence" value="ECO:0007669"/>
    <property type="project" value="UniProtKB-EC"/>
</dbReference>
<evidence type="ECO:0000256" key="11">
    <source>
        <dbReference type="ARBA" id="ARBA00022679"/>
    </source>
</evidence>
<comment type="catalytic activity">
    <reaction evidence="2">
        <text>adenosylcob(III)inamide phosphate + GTP + H(+) = adenosylcob(III)inamide-GDP + diphosphate</text>
        <dbReference type="Rhea" id="RHEA:22712"/>
        <dbReference type="ChEBI" id="CHEBI:15378"/>
        <dbReference type="ChEBI" id="CHEBI:33019"/>
        <dbReference type="ChEBI" id="CHEBI:37565"/>
        <dbReference type="ChEBI" id="CHEBI:58502"/>
        <dbReference type="ChEBI" id="CHEBI:60487"/>
        <dbReference type="EC" id="2.7.7.62"/>
    </reaction>
</comment>
<comment type="function">
    <text evidence="4">Catalyzes ATP-dependent phosphorylation of adenosylcobinamide and addition of GMP to adenosylcobinamide phosphate.</text>
</comment>
<evidence type="ECO:0000256" key="16">
    <source>
        <dbReference type="ARBA" id="ARBA00029570"/>
    </source>
</evidence>
<feature type="binding site" evidence="19">
    <location>
        <position position="63"/>
    </location>
    <ligand>
        <name>GTP</name>
        <dbReference type="ChEBI" id="CHEBI:37565"/>
    </ligand>
</feature>
<organism evidence="20 21">
    <name type="scientific">Filimonas zeae</name>
    <dbReference type="NCBI Taxonomy" id="1737353"/>
    <lineage>
        <taxon>Bacteria</taxon>
        <taxon>Pseudomonadati</taxon>
        <taxon>Bacteroidota</taxon>
        <taxon>Chitinophagia</taxon>
        <taxon>Chitinophagales</taxon>
        <taxon>Chitinophagaceae</taxon>
        <taxon>Filimonas</taxon>
    </lineage>
</organism>
<evidence type="ECO:0000256" key="4">
    <source>
        <dbReference type="ARBA" id="ARBA00003889"/>
    </source>
</evidence>
<gene>
    <name evidence="20" type="ORF">GCM10011379_02040</name>
</gene>
<evidence type="ECO:0000256" key="12">
    <source>
        <dbReference type="ARBA" id="ARBA00022741"/>
    </source>
</evidence>
<keyword evidence="15 19" id="KW-0342">GTP-binding</keyword>
<evidence type="ECO:0000256" key="18">
    <source>
        <dbReference type="PIRSR" id="PIRSR006135-1"/>
    </source>
</evidence>
<protein>
    <recommendedName>
        <fullName evidence="16">Adenosylcobinamide kinase</fullName>
        <ecNumber evidence="8">2.7.1.156</ecNumber>
        <ecNumber evidence="9">2.7.7.62</ecNumber>
    </recommendedName>
    <alternativeName>
        <fullName evidence="17">Adenosylcobinamide-phosphate guanylyltransferase</fullName>
    </alternativeName>
</protein>
<dbReference type="GO" id="GO:0043752">
    <property type="term" value="F:adenosylcobinamide kinase activity"/>
    <property type="evidence" value="ECO:0007669"/>
    <property type="project" value="UniProtKB-EC"/>
</dbReference>
<evidence type="ECO:0000256" key="9">
    <source>
        <dbReference type="ARBA" id="ARBA00012523"/>
    </source>
</evidence>
<comment type="similarity">
    <text evidence="7">Belongs to the CobU/CobP family.</text>
</comment>
<dbReference type="AlphaFoldDB" id="A0A917IN18"/>
<keyword evidence="14" id="KW-0067">ATP-binding</keyword>
<comment type="catalytic activity">
    <reaction evidence="3">
        <text>adenosylcob(III)inamide + GTP = adenosylcob(III)inamide phosphate + GDP + H(+)</text>
        <dbReference type="Rhea" id="RHEA:15765"/>
        <dbReference type="ChEBI" id="CHEBI:2480"/>
        <dbReference type="ChEBI" id="CHEBI:15378"/>
        <dbReference type="ChEBI" id="CHEBI:37565"/>
        <dbReference type="ChEBI" id="CHEBI:58189"/>
        <dbReference type="ChEBI" id="CHEBI:58502"/>
        <dbReference type="EC" id="2.7.1.156"/>
    </reaction>
</comment>
<sequence length="174" mass="19571">MPANIIFITGGARSGKSRYAQQLALQHSNEPVYLATARHWDAEFEQRIQRHQADRDERWTNIEAEKFISKAAIAGRVVVIDCVTLWLTNFFTDLEYNTEASLTACRHEIDQLLTLPGTFIIISNEIGMGVHAETEIGRRFTDLQGWVNQYLAEKAGKAILMVSGIPVVIKDVVV</sequence>
<comment type="pathway">
    <text evidence="6">Cofactor biosynthesis; adenosylcobalamin biosynthesis; adenosylcobalamin from cob(II)yrinate a,c-diamide: step 5/7.</text>
</comment>
<reference evidence="20" key="1">
    <citation type="journal article" date="2014" name="Int. J. Syst. Evol. Microbiol.">
        <title>Complete genome sequence of Corynebacterium casei LMG S-19264T (=DSM 44701T), isolated from a smear-ripened cheese.</title>
        <authorList>
            <consortium name="US DOE Joint Genome Institute (JGI-PGF)"/>
            <person name="Walter F."/>
            <person name="Albersmeier A."/>
            <person name="Kalinowski J."/>
            <person name="Ruckert C."/>
        </authorList>
    </citation>
    <scope>NUCLEOTIDE SEQUENCE</scope>
    <source>
        <strain evidence="20">CGMCC 1.15290</strain>
    </source>
</reference>
<evidence type="ECO:0000313" key="21">
    <source>
        <dbReference type="Proteomes" id="UP000627292"/>
    </source>
</evidence>
<evidence type="ECO:0000256" key="2">
    <source>
        <dbReference type="ARBA" id="ARBA00000711"/>
    </source>
</evidence>
<evidence type="ECO:0000256" key="7">
    <source>
        <dbReference type="ARBA" id="ARBA00007490"/>
    </source>
</evidence>
<evidence type="ECO:0000256" key="8">
    <source>
        <dbReference type="ARBA" id="ARBA00012016"/>
    </source>
</evidence>
<evidence type="ECO:0000256" key="15">
    <source>
        <dbReference type="ARBA" id="ARBA00023134"/>
    </source>
</evidence>
<evidence type="ECO:0000256" key="3">
    <source>
        <dbReference type="ARBA" id="ARBA00001522"/>
    </source>
</evidence>
<dbReference type="RefSeq" id="WP_188949825.1">
    <property type="nucleotide sequence ID" value="NZ_BMIB01000001.1"/>
</dbReference>
<evidence type="ECO:0000313" key="20">
    <source>
        <dbReference type="EMBL" id="GGH57396.1"/>
    </source>
</evidence>
<dbReference type="Gene3D" id="3.40.50.300">
    <property type="entry name" value="P-loop containing nucleotide triphosphate hydrolases"/>
    <property type="match status" value="1"/>
</dbReference>
<dbReference type="PIRSF" id="PIRSF006135">
    <property type="entry name" value="CobU"/>
    <property type="match status" value="1"/>
</dbReference>
<comment type="catalytic activity">
    <reaction evidence="1">
        <text>adenosylcob(III)inamide + ATP = adenosylcob(III)inamide phosphate + ADP + H(+)</text>
        <dbReference type="Rhea" id="RHEA:15769"/>
        <dbReference type="ChEBI" id="CHEBI:2480"/>
        <dbReference type="ChEBI" id="CHEBI:15378"/>
        <dbReference type="ChEBI" id="CHEBI:30616"/>
        <dbReference type="ChEBI" id="CHEBI:58502"/>
        <dbReference type="ChEBI" id="CHEBI:456216"/>
        <dbReference type="EC" id="2.7.1.156"/>
    </reaction>
</comment>
<dbReference type="CDD" id="cd00544">
    <property type="entry name" value="CobU"/>
    <property type="match status" value="1"/>
</dbReference>
<keyword evidence="21" id="KW-1185">Reference proteome</keyword>
<evidence type="ECO:0000256" key="10">
    <source>
        <dbReference type="ARBA" id="ARBA00022573"/>
    </source>
</evidence>
<evidence type="ECO:0000256" key="6">
    <source>
        <dbReference type="ARBA" id="ARBA00005159"/>
    </source>
</evidence>
<evidence type="ECO:0000256" key="14">
    <source>
        <dbReference type="ARBA" id="ARBA00022840"/>
    </source>
</evidence>
<dbReference type="PANTHER" id="PTHR34848">
    <property type="match status" value="1"/>
</dbReference>
<comment type="pathway">
    <text evidence="5">Cofactor biosynthesis; adenosylcobalamin biosynthesis; adenosylcobalamin from cob(II)yrinate a,c-diamide: step 6/7.</text>
</comment>
<feature type="binding site" evidence="19">
    <location>
        <begin position="10"/>
        <end position="17"/>
    </location>
    <ligand>
        <name>GTP</name>
        <dbReference type="ChEBI" id="CHEBI:37565"/>
    </ligand>
</feature>
<evidence type="ECO:0000256" key="19">
    <source>
        <dbReference type="PIRSR" id="PIRSR006135-2"/>
    </source>
</evidence>
<feature type="active site" description="GMP-histidine intermediate" evidence="18">
    <location>
        <position position="51"/>
    </location>
</feature>
<evidence type="ECO:0000256" key="13">
    <source>
        <dbReference type="ARBA" id="ARBA00022777"/>
    </source>
</evidence>
<evidence type="ECO:0000256" key="5">
    <source>
        <dbReference type="ARBA" id="ARBA00004692"/>
    </source>
</evidence>
<dbReference type="Proteomes" id="UP000627292">
    <property type="component" value="Unassembled WGS sequence"/>
</dbReference>
<dbReference type="EC" id="2.7.1.156" evidence="8"/>
<dbReference type="EMBL" id="BMIB01000001">
    <property type="protein sequence ID" value="GGH57396.1"/>
    <property type="molecule type" value="Genomic_DNA"/>
</dbReference>
<dbReference type="Pfam" id="PF02283">
    <property type="entry name" value="CobU"/>
    <property type="match status" value="1"/>
</dbReference>
<dbReference type="InterPro" id="IPR027417">
    <property type="entry name" value="P-loop_NTPase"/>
</dbReference>
<dbReference type="GO" id="GO:0009236">
    <property type="term" value="P:cobalamin biosynthetic process"/>
    <property type="evidence" value="ECO:0007669"/>
    <property type="project" value="UniProtKB-KW"/>
</dbReference>